<evidence type="ECO:0000313" key="4">
    <source>
        <dbReference type="Proteomes" id="UP000555552"/>
    </source>
</evidence>
<dbReference type="GO" id="GO:0016301">
    <property type="term" value="F:kinase activity"/>
    <property type="evidence" value="ECO:0007669"/>
    <property type="project" value="UniProtKB-UniRule"/>
</dbReference>
<dbReference type="InterPro" id="IPR011009">
    <property type="entry name" value="Kinase-like_dom_sf"/>
</dbReference>
<keyword evidence="1" id="KW-0418">Kinase</keyword>
<dbReference type="Gene3D" id="3.30.200.20">
    <property type="entry name" value="Phosphorylase Kinase, domain 1"/>
    <property type="match status" value="1"/>
</dbReference>
<dbReference type="Proteomes" id="UP000555552">
    <property type="component" value="Unassembled WGS sequence"/>
</dbReference>
<comment type="caution">
    <text evidence="3">The sequence shown here is derived from an EMBL/GenBank/DDBJ whole genome shotgun (WGS) entry which is preliminary data.</text>
</comment>
<dbReference type="AlphaFoldDB" id="A0A849BWK6"/>
<gene>
    <name evidence="3" type="ORF">HLB09_12290</name>
</gene>
<organism evidence="3 4">
    <name type="scientific">Pseudokineococcus marinus</name>
    <dbReference type="NCBI Taxonomy" id="351215"/>
    <lineage>
        <taxon>Bacteria</taxon>
        <taxon>Bacillati</taxon>
        <taxon>Actinomycetota</taxon>
        <taxon>Actinomycetes</taxon>
        <taxon>Kineosporiales</taxon>
        <taxon>Kineosporiaceae</taxon>
        <taxon>Pseudokineococcus</taxon>
    </lineage>
</organism>
<dbReference type="InterPro" id="IPR016477">
    <property type="entry name" value="Fructo-/Ketosamine-3-kinase"/>
</dbReference>
<dbReference type="RefSeq" id="WP_171203645.1">
    <property type="nucleotide sequence ID" value="NZ_BAAANP010000009.1"/>
</dbReference>
<comment type="similarity">
    <text evidence="1">Belongs to the fructosamine kinase family.</text>
</comment>
<accession>A0A849BWK6</accession>
<dbReference type="PANTHER" id="PTHR12149:SF8">
    <property type="entry name" value="PROTEIN-RIBULOSAMINE 3-KINASE"/>
    <property type="match status" value="1"/>
</dbReference>
<keyword evidence="4" id="KW-1185">Reference proteome</keyword>
<dbReference type="SUPFAM" id="SSF56112">
    <property type="entry name" value="Protein kinase-like (PK-like)"/>
    <property type="match status" value="1"/>
</dbReference>
<protein>
    <submittedName>
        <fullName evidence="3">Phosphotransferase</fullName>
    </submittedName>
</protein>
<reference evidence="3 4" key="1">
    <citation type="submission" date="2020-05" db="EMBL/GenBank/DDBJ databases">
        <title>MicrobeNet Type strains.</title>
        <authorList>
            <person name="Nicholson A.C."/>
        </authorList>
    </citation>
    <scope>NUCLEOTIDE SEQUENCE [LARGE SCALE GENOMIC DNA]</scope>
    <source>
        <strain evidence="3 4">JCM 14547</strain>
    </source>
</reference>
<name>A0A849BWK6_9ACTN</name>
<evidence type="ECO:0000313" key="3">
    <source>
        <dbReference type="EMBL" id="NNH23856.1"/>
    </source>
</evidence>
<keyword evidence="1 3" id="KW-0808">Transferase</keyword>
<dbReference type="Gene3D" id="1.20.1270.240">
    <property type="match status" value="1"/>
</dbReference>
<dbReference type="Pfam" id="PF03881">
    <property type="entry name" value="Fructosamin_kin"/>
    <property type="match status" value="1"/>
</dbReference>
<evidence type="ECO:0000256" key="2">
    <source>
        <dbReference type="SAM" id="MobiDB-lite"/>
    </source>
</evidence>
<proteinExistence type="inferred from homology"/>
<sequence length="292" mass="30653">MASRETTHDDLPPELGEVVERRRLGGGDIGASEEVRLADGRRLFVKRYAREDGAEMVASEAAGLRWLAGADGGPPVPEVVAAHGQVLALELVDVAGSAASDDAGLERFGRELAALHDSGADAFGAVPGGASPHLGSLRVPVEPTSSWPAFWAQQRVLPLARLATDRGRLAPRDLAAVEGAAARAEEVMGPPEPPSRCHGDLWWGNVVRARDGRRWLLDPSALGGHREADLALLDLFGGLPPRLVAAYEDAHPLADGWEGRVALHQLVPLLVHAALFGGPYGPAAGEAARTGL</sequence>
<feature type="region of interest" description="Disordered" evidence="2">
    <location>
        <begin position="1"/>
        <end position="23"/>
    </location>
</feature>
<evidence type="ECO:0000256" key="1">
    <source>
        <dbReference type="PIRNR" id="PIRNR006221"/>
    </source>
</evidence>
<dbReference type="Gene3D" id="1.10.510.10">
    <property type="entry name" value="Transferase(Phosphotransferase) domain 1"/>
    <property type="match status" value="1"/>
</dbReference>
<dbReference type="PIRSF" id="PIRSF006221">
    <property type="entry name" value="Ketosamine-3-kinase"/>
    <property type="match status" value="1"/>
</dbReference>
<feature type="compositionally biased region" description="Basic and acidic residues" evidence="2">
    <location>
        <begin position="1"/>
        <end position="11"/>
    </location>
</feature>
<dbReference type="PANTHER" id="PTHR12149">
    <property type="entry name" value="FRUCTOSAMINE 3 KINASE-RELATED PROTEIN"/>
    <property type="match status" value="1"/>
</dbReference>
<dbReference type="EMBL" id="JABEMA010000208">
    <property type="protein sequence ID" value="NNH23856.1"/>
    <property type="molecule type" value="Genomic_DNA"/>
</dbReference>